<name>A0A6V7PU78_ANACO</name>
<dbReference type="PROSITE" id="PS51634">
    <property type="entry name" value="CRC"/>
    <property type="match status" value="1"/>
</dbReference>
<protein>
    <recommendedName>
        <fullName evidence="6">CRC domain-containing protein</fullName>
    </recommendedName>
</protein>
<dbReference type="Pfam" id="PF03638">
    <property type="entry name" value="TCR"/>
    <property type="match status" value="2"/>
</dbReference>
<dbReference type="AlphaFoldDB" id="A0A6V7PU78"/>
<feature type="region of interest" description="Disordered" evidence="4">
    <location>
        <begin position="652"/>
        <end position="679"/>
    </location>
</feature>
<dbReference type="GO" id="GO:0005634">
    <property type="term" value="C:nucleus"/>
    <property type="evidence" value="ECO:0007669"/>
    <property type="project" value="UniProtKB-SubCell"/>
</dbReference>
<sequence length="679" mass="74274">MIWSVRSHLRLNPAVKYEFDFKTKEGEIEKEREEKRALSLFFLSFAPLLLRSLELTKHSRNLVGGFGTLIRAPVDADLVRGARFRGIRSEIPLLLRWVGWGISSDRSGGDGARDSTRGVVLGGGGAAAGGFAGEEARAAAGFHLHGVPGNPAVAAAAAAVSRALDQRPLPQQILPAPPPPPPQPPQLPQPPPLQPQPQPQVQQPPESPKSRTRQHSDAKDGTPTRKKNCNCKNSRCLKLYCECFASGFIVMAATVQTVAIMLRMRLLGVTLLILHWSATQMLLGLRSAIVHMQFEIVGYVLSCICLCGHNIICFVMIDILRVVGDAGELPLVGKHNKGCHCKKSGCLKKYCECFQANILCSDNCKCIDCKNFEGSEERRALFHGDHGSNLYMQQAANAALNGAIGPSGFLSSSTSRKRKNQEVLFGTSVRDQPVHRVSQFPQAAHLRNPAQPSFAPVPVCCPTNSANLGACKVTYRPLLADIVQTEDVKELCKILIVFSREIANVVSGRKAQEEKLLGKEDITEASLSSTNHEKEGNQSDLEIQKASANDRLGGTNIDKTNAEQSGSDHADTQKISRPMSPGTLALMCDEEDTMFITPQNAALTPSFPANQNMSEVYAEQERGVLMKFRDYIRKIVTCGRMKEERYSLMAMKSETPSRQEPISNGVPKLSCQEQQSFLP</sequence>
<dbReference type="PANTHER" id="PTHR12446">
    <property type="entry name" value="TESMIN/TSO1-RELATED"/>
    <property type="match status" value="1"/>
</dbReference>
<dbReference type="PANTHER" id="PTHR12446:SF34">
    <property type="entry name" value="PROTEIN LIN-54 HOMOLOG"/>
    <property type="match status" value="1"/>
</dbReference>
<comment type="subcellular location">
    <subcellularLocation>
        <location evidence="1">Nucleus</location>
    </subcellularLocation>
</comment>
<evidence type="ECO:0000256" key="5">
    <source>
        <dbReference type="SAM" id="Phobius"/>
    </source>
</evidence>
<feature type="region of interest" description="Disordered" evidence="4">
    <location>
        <begin position="170"/>
        <end position="225"/>
    </location>
</feature>
<evidence type="ECO:0000256" key="1">
    <source>
        <dbReference type="ARBA" id="ARBA00004123"/>
    </source>
</evidence>
<keyword evidence="5" id="KW-0472">Membrane</keyword>
<feature type="transmembrane region" description="Helical" evidence="5">
    <location>
        <begin position="244"/>
        <end position="262"/>
    </location>
</feature>
<comment type="similarity">
    <text evidence="2">Belongs to the lin-54 family.</text>
</comment>
<keyword evidence="3" id="KW-0539">Nucleus</keyword>
<evidence type="ECO:0000256" key="2">
    <source>
        <dbReference type="ARBA" id="ARBA00007267"/>
    </source>
</evidence>
<dbReference type="InterPro" id="IPR028307">
    <property type="entry name" value="Lin-54_fam"/>
</dbReference>
<dbReference type="GO" id="GO:0006355">
    <property type="term" value="P:regulation of DNA-templated transcription"/>
    <property type="evidence" value="ECO:0007669"/>
    <property type="project" value="TreeGrafter"/>
</dbReference>
<gene>
    <name evidence="7" type="ORF">CB5_LOCUS17633</name>
</gene>
<feature type="compositionally biased region" description="Basic and acidic residues" evidence="4">
    <location>
        <begin position="214"/>
        <end position="223"/>
    </location>
</feature>
<feature type="domain" description="CRC" evidence="6">
    <location>
        <begin position="225"/>
        <end position="374"/>
    </location>
</feature>
<proteinExistence type="inferred from homology"/>
<dbReference type="InterPro" id="IPR033467">
    <property type="entry name" value="Tesmin/TSO1-like_CXC"/>
</dbReference>
<feature type="transmembrane region" description="Helical" evidence="5">
    <location>
        <begin position="269"/>
        <end position="290"/>
    </location>
</feature>
<dbReference type="InterPro" id="IPR005172">
    <property type="entry name" value="CRC"/>
</dbReference>
<keyword evidence="5" id="KW-1133">Transmembrane helix</keyword>
<dbReference type="SMART" id="SM01114">
    <property type="entry name" value="CXC"/>
    <property type="match status" value="2"/>
</dbReference>
<reference evidence="7" key="1">
    <citation type="submission" date="2020-07" db="EMBL/GenBank/DDBJ databases">
        <authorList>
            <person name="Lin J."/>
        </authorList>
    </citation>
    <scope>NUCLEOTIDE SEQUENCE</scope>
</reference>
<dbReference type="EMBL" id="LR862152">
    <property type="protein sequence ID" value="CAD1834422.1"/>
    <property type="molecule type" value="Genomic_DNA"/>
</dbReference>
<feature type="compositionally biased region" description="Pro residues" evidence="4">
    <location>
        <begin position="175"/>
        <end position="198"/>
    </location>
</feature>
<keyword evidence="5" id="KW-0812">Transmembrane</keyword>
<feature type="transmembrane region" description="Helical" evidence="5">
    <location>
        <begin position="296"/>
        <end position="317"/>
    </location>
</feature>
<organism evidence="7">
    <name type="scientific">Ananas comosus var. bracteatus</name>
    <name type="common">red pineapple</name>
    <dbReference type="NCBI Taxonomy" id="296719"/>
    <lineage>
        <taxon>Eukaryota</taxon>
        <taxon>Viridiplantae</taxon>
        <taxon>Streptophyta</taxon>
        <taxon>Embryophyta</taxon>
        <taxon>Tracheophyta</taxon>
        <taxon>Spermatophyta</taxon>
        <taxon>Magnoliopsida</taxon>
        <taxon>Liliopsida</taxon>
        <taxon>Poales</taxon>
        <taxon>Bromeliaceae</taxon>
        <taxon>Bromelioideae</taxon>
        <taxon>Ananas</taxon>
    </lineage>
</organism>
<accession>A0A6V7PU78</accession>
<evidence type="ECO:0000256" key="3">
    <source>
        <dbReference type="ARBA" id="ARBA00023242"/>
    </source>
</evidence>
<evidence type="ECO:0000256" key="4">
    <source>
        <dbReference type="SAM" id="MobiDB-lite"/>
    </source>
</evidence>
<feature type="region of interest" description="Disordered" evidence="4">
    <location>
        <begin position="548"/>
        <end position="579"/>
    </location>
</feature>
<evidence type="ECO:0000259" key="6">
    <source>
        <dbReference type="PROSITE" id="PS51634"/>
    </source>
</evidence>
<evidence type="ECO:0000313" key="7">
    <source>
        <dbReference type="EMBL" id="CAD1834422.1"/>
    </source>
</evidence>